<reference evidence="2" key="1">
    <citation type="journal article" date="2014" name="Int. J. Syst. Evol. Microbiol.">
        <title>Complete genome of a new Firmicutes species belonging to the dominant human colonic microbiota ('Ruminococcus bicirculans') reveals two chromosomes and a selective capacity to utilize plant glucans.</title>
        <authorList>
            <consortium name="NISC Comparative Sequencing Program"/>
            <person name="Wegmann U."/>
            <person name="Louis P."/>
            <person name="Goesmann A."/>
            <person name="Henrissat B."/>
            <person name="Duncan S.H."/>
            <person name="Flint H.J."/>
        </authorList>
    </citation>
    <scope>NUCLEOTIDE SEQUENCE</scope>
    <source>
        <strain evidence="2">NBRC 108565</strain>
    </source>
</reference>
<proteinExistence type="predicted"/>
<protein>
    <submittedName>
        <fullName evidence="2">Uncharacterized protein</fullName>
    </submittedName>
</protein>
<dbReference type="EMBL" id="AP027730">
    <property type="protein sequence ID" value="BDZ44044.1"/>
    <property type="molecule type" value="Genomic_DNA"/>
</dbReference>
<evidence type="ECO:0000313" key="1">
    <source>
        <dbReference type="EMBL" id="BDZ44044.1"/>
    </source>
</evidence>
<reference evidence="2" key="3">
    <citation type="submission" date="2023-02" db="EMBL/GenBank/DDBJ databases">
        <authorList>
            <person name="Sun Q."/>
            <person name="Mori K."/>
        </authorList>
    </citation>
    <scope>NUCLEOTIDE SEQUENCE</scope>
    <source>
        <strain evidence="2">NBRC 108565</strain>
        <plasmid evidence="2">pNBRC108565a</plasmid>
    </source>
</reference>
<keyword evidence="2" id="KW-0614">Plasmid</keyword>
<reference evidence="3" key="2">
    <citation type="journal article" date="2019" name="Int. J. Syst. Evol. Microbiol.">
        <title>The Global Catalogue of Microorganisms (GCM) 10K type strain sequencing project: providing services to taxonomists for standard genome sequencing and annotation.</title>
        <authorList>
            <consortium name="The Broad Institute Genomics Platform"/>
            <consortium name="The Broad Institute Genome Sequencing Center for Infectious Disease"/>
            <person name="Wu L."/>
            <person name="Ma J."/>
        </authorList>
    </citation>
    <scope>NUCLEOTIDE SEQUENCE [LARGE SCALE GENOMIC DNA]</scope>
    <source>
        <strain evidence="3">NBRC 108565</strain>
    </source>
</reference>
<organism evidence="2 3">
    <name type="scientific">Paraoerskovia sediminicola</name>
    <dbReference type="NCBI Taxonomy" id="1138587"/>
    <lineage>
        <taxon>Bacteria</taxon>
        <taxon>Bacillati</taxon>
        <taxon>Actinomycetota</taxon>
        <taxon>Actinomycetes</taxon>
        <taxon>Micrococcales</taxon>
        <taxon>Cellulomonadaceae</taxon>
        <taxon>Paraoerskovia</taxon>
    </lineage>
</organism>
<keyword evidence="3" id="KW-1185">Reference proteome</keyword>
<evidence type="ECO:0000313" key="2">
    <source>
        <dbReference type="EMBL" id="BDZ44089.1"/>
    </source>
</evidence>
<geneLocation type="plasmid" evidence="2 3">
    <name>pNBRC108565a</name>
</geneLocation>
<name>A0ABM8G7E9_9CELL</name>
<dbReference type="RefSeq" id="WP_286219601.1">
    <property type="nucleotide sequence ID" value="NZ_AP027730.1"/>
</dbReference>
<dbReference type="InterPro" id="IPR011257">
    <property type="entry name" value="DNA_glycosylase"/>
</dbReference>
<sequence>MTTATDDAAKLLTFIDEQRIAVETSSGAPAWNHMGAVLADAAIQPLRLYRSWVKPRVVALRNDWPDAATTEGLQARLATDDVAAALKNLDSPRRTAKIPALAQVMADHNIDTVAELRTQLADPDTRTPLRRDIRKVRDVGPKTVDYFDRLAGLPEGVAIDSRLRAVAAAAGIENTGYDHLAAVIRAAAKQRGWAPADLDAALWRYGQPAFDK</sequence>
<dbReference type="EMBL" id="AP027730">
    <property type="protein sequence ID" value="BDZ44089.1"/>
    <property type="molecule type" value="Genomic_DNA"/>
</dbReference>
<dbReference type="Proteomes" id="UP001321475">
    <property type="component" value="Plasmid pNBRC108565a"/>
</dbReference>
<gene>
    <name evidence="1" type="ORF">GCM10025865_33430</name>
    <name evidence="2" type="ORF">GCM10025865_33880</name>
</gene>
<evidence type="ECO:0000313" key="3">
    <source>
        <dbReference type="Proteomes" id="UP001321475"/>
    </source>
</evidence>
<accession>A0ABM8G7E9</accession>
<dbReference type="SUPFAM" id="SSF48150">
    <property type="entry name" value="DNA-glycosylase"/>
    <property type="match status" value="1"/>
</dbReference>